<dbReference type="GO" id="GO:0008922">
    <property type="term" value="F:long-chain fatty acid [acyl-carrier-protein] ligase activity"/>
    <property type="evidence" value="ECO:0007669"/>
    <property type="project" value="TreeGrafter"/>
</dbReference>
<dbReference type="Proteomes" id="UP000585474">
    <property type="component" value="Unassembled WGS sequence"/>
</dbReference>
<evidence type="ECO:0000313" key="3">
    <source>
        <dbReference type="Proteomes" id="UP000585474"/>
    </source>
</evidence>
<accession>A0A7J0E5F6</accession>
<dbReference type="PANTHER" id="PTHR43813:SF1">
    <property type="entry name" value="ACYL-ACTIVATING ENZYME 16, CHLOROPLASTIC-RELATED"/>
    <property type="match status" value="1"/>
</dbReference>
<feature type="domain" description="AMP-dependent synthetase/ligase" evidence="1">
    <location>
        <begin position="97"/>
        <end position="190"/>
    </location>
</feature>
<dbReference type="GO" id="GO:0030497">
    <property type="term" value="P:fatty acid elongation"/>
    <property type="evidence" value="ECO:0007669"/>
    <property type="project" value="TreeGrafter"/>
</dbReference>
<dbReference type="Pfam" id="PF00501">
    <property type="entry name" value="AMP-binding"/>
    <property type="match status" value="1"/>
</dbReference>
<dbReference type="EMBL" id="BJWL01000001">
    <property type="protein sequence ID" value="GFY81741.1"/>
    <property type="molecule type" value="Genomic_DNA"/>
</dbReference>
<dbReference type="PANTHER" id="PTHR43813">
    <property type="entry name" value="ACYL-ACTIVATING ENZYME 16, CHLOROPLASTIC-RELATED"/>
    <property type="match status" value="1"/>
</dbReference>
<gene>
    <name evidence="2" type="ORF">Acr_01g0015490</name>
</gene>
<dbReference type="InterPro" id="IPR052987">
    <property type="entry name" value="Chloroplast_AMP-bd_Enzymes"/>
</dbReference>
<dbReference type="AlphaFoldDB" id="A0A7J0E5F6"/>
<keyword evidence="3" id="KW-1185">Reference proteome</keyword>
<dbReference type="OrthoDB" id="1700726at2759"/>
<organism evidence="2 3">
    <name type="scientific">Actinidia rufa</name>
    <dbReference type="NCBI Taxonomy" id="165716"/>
    <lineage>
        <taxon>Eukaryota</taxon>
        <taxon>Viridiplantae</taxon>
        <taxon>Streptophyta</taxon>
        <taxon>Embryophyta</taxon>
        <taxon>Tracheophyta</taxon>
        <taxon>Spermatophyta</taxon>
        <taxon>Magnoliopsida</taxon>
        <taxon>eudicotyledons</taxon>
        <taxon>Gunneridae</taxon>
        <taxon>Pentapetalae</taxon>
        <taxon>asterids</taxon>
        <taxon>Ericales</taxon>
        <taxon>Actinidiaceae</taxon>
        <taxon>Actinidia</taxon>
    </lineage>
</organism>
<comment type="caution">
    <text evidence="2">The sequence shown here is derived from an EMBL/GenBank/DDBJ whole genome shotgun (WGS) entry which is preliminary data.</text>
</comment>
<reference evidence="2 3" key="1">
    <citation type="submission" date="2019-07" db="EMBL/GenBank/DDBJ databases">
        <title>De Novo Assembly of kiwifruit Actinidia rufa.</title>
        <authorList>
            <person name="Sugita-Konishi S."/>
            <person name="Sato K."/>
            <person name="Mori E."/>
            <person name="Abe Y."/>
            <person name="Kisaki G."/>
            <person name="Hamano K."/>
            <person name="Suezawa K."/>
            <person name="Otani M."/>
            <person name="Fukuda T."/>
            <person name="Manabe T."/>
            <person name="Gomi K."/>
            <person name="Tabuchi M."/>
            <person name="Akimitsu K."/>
            <person name="Kataoka I."/>
        </authorList>
    </citation>
    <scope>NUCLEOTIDE SEQUENCE [LARGE SCALE GENOMIC DNA]</scope>
    <source>
        <strain evidence="3">cv. Fuchu</strain>
    </source>
</reference>
<name>A0A7J0E5F6_9ERIC</name>
<dbReference type="InterPro" id="IPR000873">
    <property type="entry name" value="AMP-dep_synth/lig_dom"/>
</dbReference>
<dbReference type="GO" id="GO:0009507">
    <property type="term" value="C:chloroplast"/>
    <property type="evidence" value="ECO:0007669"/>
    <property type="project" value="TreeGrafter"/>
</dbReference>
<dbReference type="SUPFAM" id="SSF56801">
    <property type="entry name" value="Acetyl-CoA synthetase-like"/>
    <property type="match status" value="1"/>
</dbReference>
<sequence length="191" mass="21571">MAMTIALTSNLLLSPLDRRHASQFLLSHSRSITPNLLYKKCGQIRTCLSPRFRVHCESKTEEIQVRKCSPFLERVFLLGDGVLAFGEWKTVPDIWRSSAEKFGDRVALVDPYHDPPSTMTYKQLEQEILDFSEGLRAIGIKPGEKVALFADNSCRWLVADQGMMASGAINVVRGSRSSVEELLQIYNHSER</sequence>
<evidence type="ECO:0000313" key="2">
    <source>
        <dbReference type="EMBL" id="GFY81741.1"/>
    </source>
</evidence>
<evidence type="ECO:0000259" key="1">
    <source>
        <dbReference type="Pfam" id="PF00501"/>
    </source>
</evidence>
<dbReference type="InterPro" id="IPR042099">
    <property type="entry name" value="ANL_N_sf"/>
</dbReference>
<proteinExistence type="predicted"/>
<dbReference type="Gene3D" id="3.40.50.12780">
    <property type="entry name" value="N-terminal domain of ligase-like"/>
    <property type="match status" value="1"/>
</dbReference>
<protein>
    <submittedName>
        <fullName evidence="2">Acyl-activating enzyme 15</fullName>
    </submittedName>
</protein>